<evidence type="ECO:0000256" key="12">
    <source>
        <dbReference type="RuleBase" id="RU000512"/>
    </source>
</evidence>
<dbReference type="AlphaFoldDB" id="A0A2V1MX99"/>
<gene>
    <name evidence="9" type="primary">pyrF</name>
    <name evidence="14" type="ORF">DCM90_07700</name>
</gene>
<feature type="domain" description="Orotidine 5'-phosphate decarboxylase" evidence="13">
    <location>
        <begin position="4"/>
        <end position="228"/>
    </location>
</feature>
<feature type="active site" description="For OMPdecase activity" evidence="10">
    <location>
        <position position="59"/>
    </location>
</feature>
<evidence type="ECO:0000259" key="13">
    <source>
        <dbReference type="SMART" id="SM00934"/>
    </source>
</evidence>
<feature type="binding site" evidence="9 11">
    <location>
        <position position="212"/>
    </location>
    <ligand>
        <name>substrate</name>
    </ligand>
</feature>
<feature type="binding site" evidence="9 11">
    <location>
        <position position="192"/>
    </location>
    <ligand>
        <name>substrate</name>
    </ligand>
</feature>
<reference evidence="14 15" key="1">
    <citation type="journal article" date="2018" name="Int. J. Syst. Evol. Microbiol.">
        <title>Lactobacillus bambusae sp. nov., isolated from a traditional fermented Ma-bamboo shoots of Taiwan.</title>
        <authorList>
            <person name="Wang L.-T."/>
        </authorList>
    </citation>
    <scope>NUCLEOTIDE SEQUENCE [LARGE SCALE GENOMIC DNA]</scope>
    <source>
        <strain evidence="14 15">BS-W1</strain>
    </source>
</reference>
<evidence type="ECO:0000256" key="4">
    <source>
        <dbReference type="ARBA" id="ARBA00022793"/>
    </source>
</evidence>
<dbReference type="InterPro" id="IPR047596">
    <property type="entry name" value="OMPdecase_bac"/>
</dbReference>
<evidence type="ECO:0000256" key="10">
    <source>
        <dbReference type="PIRSR" id="PIRSR614732-1"/>
    </source>
</evidence>
<keyword evidence="15" id="KW-1185">Reference proteome</keyword>
<evidence type="ECO:0000313" key="14">
    <source>
        <dbReference type="EMBL" id="PWF99690.1"/>
    </source>
</evidence>
<comment type="caution">
    <text evidence="14">The sequence shown here is derived from an EMBL/GenBank/DDBJ whole genome shotgun (WGS) entry which is preliminary data.</text>
</comment>
<dbReference type="Gene3D" id="3.20.20.70">
    <property type="entry name" value="Aldolase class I"/>
    <property type="match status" value="1"/>
</dbReference>
<evidence type="ECO:0000256" key="7">
    <source>
        <dbReference type="ARBA" id="ARBA00049157"/>
    </source>
</evidence>
<organism evidence="14 15">
    <name type="scientific">Levilactobacillus bambusae</name>
    <dbReference type="NCBI Taxonomy" id="2024736"/>
    <lineage>
        <taxon>Bacteria</taxon>
        <taxon>Bacillati</taxon>
        <taxon>Bacillota</taxon>
        <taxon>Bacilli</taxon>
        <taxon>Lactobacillales</taxon>
        <taxon>Lactobacillaceae</taxon>
        <taxon>Levilactobacillus</taxon>
    </lineage>
</organism>
<evidence type="ECO:0000313" key="15">
    <source>
        <dbReference type="Proteomes" id="UP000245080"/>
    </source>
</evidence>
<feature type="binding site" evidence="9 11">
    <location>
        <position position="10"/>
    </location>
    <ligand>
        <name>substrate</name>
    </ligand>
</feature>
<accession>A0A2V1MX99</accession>
<sequence length="236" mass="25301">MTNPLIIALDFPTEADALAFLAPFNNVPLTVKVGMELFYAAGLDFIRTLQDRGFGVFLDLKLHDIPNTVYSAMKVIGQLGIQYTTVHALGGQTMIEAASRGLADGAAHAGILAPDLLVITQLTSTDQTTMNRDLQIDGDLVQSVVHLAAMADQAGADGVVCSALEVPDLQARNLQLKYITPGIRLAASNDDQKRVVTPGRARQLGSTGLVIGRPITQADHPLAAYHRFQTEWEAAK</sequence>
<evidence type="ECO:0000256" key="3">
    <source>
        <dbReference type="ARBA" id="ARBA00011738"/>
    </source>
</evidence>
<feature type="binding site" evidence="9">
    <location>
        <begin position="59"/>
        <end position="68"/>
    </location>
    <ligand>
        <name>substrate</name>
    </ligand>
</feature>
<evidence type="ECO:0000256" key="6">
    <source>
        <dbReference type="ARBA" id="ARBA00023239"/>
    </source>
</evidence>
<dbReference type="EC" id="4.1.1.23" evidence="9"/>
<dbReference type="NCBIfam" id="NF001273">
    <property type="entry name" value="PRK00230.1"/>
    <property type="match status" value="1"/>
</dbReference>
<dbReference type="GO" id="GO:0005829">
    <property type="term" value="C:cytosol"/>
    <property type="evidence" value="ECO:0007669"/>
    <property type="project" value="TreeGrafter"/>
</dbReference>
<evidence type="ECO:0000256" key="2">
    <source>
        <dbReference type="ARBA" id="ARBA00004861"/>
    </source>
</evidence>
<feature type="binding site" evidence="9 11">
    <location>
        <position position="123"/>
    </location>
    <ligand>
        <name>substrate</name>
    </ligand>
</feature>
<comment type="similarity">
    <text evidence="8 9">Belongs to the OMP decarboxylase family. Type 1 subfamily.</text>
</comment>
<keyword evidence="5 9" id="KW-0665">Pyrimidine biosynthesis</keyword>
<evidence type="ECO:0000256" key="8">
    <source>
        <dbReference type="ARBA" id="ARBA00061012"/>
    </source>
</evidence>
<dbReference type="Proteomes" id="UP000245080">
    <property type="component" value="Unassembled WGS sequence"/>
</dbReference>
<evidence type="ECO:0000256" key="5">
    <source>
        <dbReference type="ARBA" id="ARBA00022975"/>
    </source>
</evidence>
<dbReference type="FunFam" id="3.20.20.70:FF:000015">
    <property type="entry name" value="Orotidine 5'-phosphate decarboxylase"/>
    <property type="match status" value="1"/>
</dbReference>
<dbReference type="RefSeq" id="WP_109250791.1">
    <property type="nucleotide sequence ID" value="NZ_QCXQ01000005.1"/>
</dbReference>
<dbReference type="GO" id="GO:0004590">
    <property type="term" value="F:orotidine-5'-phosphate decarboxylase activity"/>
    <property type="evidence" value="ECO:0007669"/>
    <property type="project" value="UniProtKB-UniRule"/>
</dbReference>
<dbReference type="CDD" id="cd04725">
    <property type="entry name" value="OMP_decarboxylase_like"/>
    <property type="match status" value="1"/>
</dbReference>
<feature type="active site" description="Proton donor" evidence="9">
    <location>
        <position position="61"/>
    </location>
</feature>
<dbReference type="PANTHER" id="PTHR32119">
    <property type="entry name" value="OROTIDINE 5'-PHOSPHATE DECARBOXYLASE"/>
    <property type="match status" value="1"/>
</dbReference>
<name>A0A2V1MX99_9LACO</name>
<comment type="pathway">
    <text evidence="2 9 12">Pyrimidine metabolism; UMP biosynthesis via de novo pathway; UMP from orotate: step 2/2.</text>
</comment>
<protein>
    <recommendedName>
        <fullName evidence="9">Orotidine 5'-phosphate decarboxylase</fullName>
        <ecNumber evidence="9">4.1.1.23</ecNumber>
    </recommendedName>
    <alternativeName>
        <fullName evidence="9">OMP decarboxylase</fullName>
        <shortName evidence="9">OMPDCase</shortName>
        <shortName evidence="9">OMPdecase</shortName>
    </alternativeName>
</protein>
<dbReference type="InterPro" id="IPR011060">
    <property type="entry name" value="RibuloseP-bd_barrel"/>
</dbReference>
<dbReference type="InterPro" id="IPR013785">
    <property type="entry name" value="Aldolase_TIM"/>
</dbReference>
<keyword evidence="6 9" id="KW-0456">Lyase</keyword>
<feature type="binding site" evidence="9 11">
    <location>
        <position position="32"/>
    </location>
    <ligand>
        <name>substrate</name>
    </ligand>
</feature>
<dbReference type="SMART" id="SM00934">
    <property type="entry name" value="OMPdecase"/>
    <property type="match status" value="1"/>
</dbReference>
<dbReference type="InterPro" id="IPR014732">
    <property type="entry name" value="OMPdecase"/>
</dbReference>
<feature type="active site" description="For OMPdecase activity" evidence="10">
    <location>
        <position position="64"/>
    </location>
</feature>
<keyword evidence="4 9" id="KW-0210">Decarboxylase</keyword>
<dbReference type="PANTHER" id="PTHR32119:SF2">
    <property type="entry name" value="OROTIDINE 5'-PHOSPHATE DECARBOXYLASE"/>
    <property type="match status" value="1"/>
</dbReference>
<dbReference type="HAMAP" id="MF_01200_B">
    <property type="entry name" value="OMPdecase_type1_B"/>
    <property type="match status" value="1"/>
</dbReference>
<dbReference type="NCBIfam" id="TIGR01740">
    <property type="entry name" value="pyrF"/>
    <property type="match status" value="1"/>
</dbReference>
<comment type="function">
    <text evidence="1 9">Catalyzes the decarboxylation of orotidine 5'-monophosphate (OMP) to uridine 5'-monophosphate (UMP).</text>
</comment>
<dbReference type="InterPro" id="IPR018089">
    <property type="entry name" value="OMPdecase_AS"/>
</dbReference>
<dbReference type="Pfam" id="PF00215">
    <property type="entry name" value="OMPdecase"/>
    <property type="match status" value="1"/>
</dbReference>
<dbReference type="UniPathway" id="UPA00070">
    <property type="reaction ID" value="UER00120"/>
</dbReference>
<comment type="subunit">
    <text evidence="3 9">Homodimer.</text>
</comment>
<dbReference type="EMBL" id="QCXQ01000005">
    <property type="protein sequence ID" value="PWF99690.1"/>
    <property type="molecule type" value="Genomic_DNA"/>
</dbReference>
<dbReference type="GO" id="GO:0044205">
    <property type="term" value="P:'de novo' UMP biosynthetic process"/>
    <property type="evidence" value="ECO:0007669"/>
    <property type="project" value="UniProtKB-UniRule"/>
</dbReference>
<dbReference type="OrthoDB" id="9806203at2"/>
<feature type="binding site" evidence="9 11">
    <location>
        <position position="184"/>
    </location>
    <ligand>
        <name>substrate</name>
    </ligand>
</feature>
<comment type="catalytic activity">
    <reaction evidence="7 9 12">
        <text>orotidine 5'-phosphate + H(+) = UMP + CO2</text>
        <dbReference type="Rhea" id="RHEA:11596"/>
        <dbReference type="ChEBI" id="CHEBI:15378"/>
        <dbReference type="ChEBI" id="CHEBI:16526"/>
        <dbReference type="ChEBI" id="CHEBI:57538"/>
        <dbReference type="ChEBI" id="CHEBI:57865"/>
        <dbReference type="EC" id="4.1.1.23"/>
    </reaction>
</comment>
<feature type="binding site" evidence="9 11">
    <location>
        <position position="213"/>
    </location>
    <ligand>
        <name>substrate</name>
    </ligand>
</feature>
<evidence type="ECO:0000256" key="9">
    <source>
        <dbReference type="HAMAP-Rule" id="MF_01200"/>
    </source>
</evidence>
<dbReference type="InterPro" id="IPR001754">
    <property type="entry name" value="OMPdeCOase_dom"/>
</dbReference>
<evidence type="ECO:0000256" key="1">
    <source>
        <dbReference type="ARBA" id="ARBA00002356"/>
    </source>
</evidence>
<proteinExistence type="inferred from homology"/>
<feature type="active site" description="For OMPdecase activity" evidence="10">
    <location>
        <position position="61"/>
    </location>
</feature>
<dbReference type="PROSITE" id="PS00156">
    <property type="entry name" value="OMPDECASE"/>
    <property type="match status" value="1"/>
</dbReference>
<dbReference type="GO" id="GO:0006207">
    <property type="term" value="P:'de novo' pyrimidine nucleobase biosynthetic process"/>
    <property type="evidence" value="ECO:0007669"/>
    <property type="project" value="InterPro"/>
</dbReference>
<dbReference type="SUPFAM" id="SSF51366">
    <property type="entry name" value="Ribulose-phoshate binding barrel"/>
    <property type="match status" value="1"/>
</dbReference>
<evidence type="ECO:0000256" key="11">
    <source>
        <dbReference type="PIRSR" id="PIRSR614732-2"/>
    </source>
</evidence>